<feature type="compositionally biased region" description="Low complexity" evidence="5">
    <location>
        <begin position="24"/>
        <end position="33"/>
    </location>
</feature>
<feature type="compositionally biased region" description="Polar residues" evidence="5">
    <location>
        <begin position="1"/>
        <end position="11"/>
    </location>
</feature>
<feature type="compositionally biased region" description="Basic residues" evidence="5">
    <location>
        <begin position="140"/>
        <end position="150"/>
    </location>
</feature>
<dbReference type="InterPro" id="IPR004841">
    <property type="entry name" value="AA-permease/SLC12A_dom"/>
</dbReference>
<dbReference type="AlphaFoldDB" id="A0A498MYR9"/>
<dbReference type="STRING" id="84645.A0A498MYR9"/>
<evidence type="ECO:0000313" key="9">
    <source>
        <dbReference type="Proteomes" id="UP000290572"/>
    </source>
</evidence>
<keyword evidence="3 6" id="KW-1133">Transmembrane helix</keyword>
<dbReference type="Proteomes" id="UP000290572">
    <property type="component" value="Unassembled WGS sequence"/>
</dbReference>
<reference evidence="8 9" key="1">
    <citation type="submission" date="2018-03" db="EMBL/GenBank/DDBJ databases">
        <title>Draft genome sequence of Rohu Carp (Labeo rohita).</title>
        <authorList>
            <person name="Das P."/>
            <person name="Kushwaha B."/>
            <person name="Joshi C.G."/>
            <person name="Kumar D."/>
            <person name="Nagpure N.S."/>
            <person name="Sahoo L."/>
            <person name="Das S.P."/>
            <person name="Bit A."/>
            <person name="Patnaik S."/>
            <person name="Meher P.K."/>
            <person name="Jayasankar P."/>
            <person name="Koringa P.G."/>
            <person name="Patel N.V."/>
            <person name="Hinsu A.T."/>
            <person name="Kumar R."/>
            <person name="Pandey M."/>
            <person name="Agarwal S."/>
            <person name="Srivastava S."/>
            <person name="Singh M."/>
            <person name="Iquebal M.A."/>
            <person name="Jaiswal S."/>
            <person name="Angadi U.B."/>
            <person name="Kumar N."/>
            <person name="Raza M."/>
            <person name="Shah T.M."/>
            <person name="Rai A."/>
            <person name="Jena J.K."/>
        </authorList>
    </citation>
    <scope>NUCLEOTIDE SEQUENCE [LARGE SCALE GENOMIC DNA]</scope>
    <source>
        <strain evidence="8">DASCIFA01</strain>
        <tissue evidence="8">Testis</tissue>
    </source>
</reference>
<evidence type="ECO:0000259" key="7">
    <source>
        <dbReference type="Pfam" id="PF00324"/>
    </source>
</evidence>
<keyword evidence="9" id="KW-1185">Reference proteome</keyword>
<dbReference type="GO" id="GO:0015379">
    <property type="term" value="F:potassium:chloride symporter activity"/>
    <property type="evidence" value="ECO:0007669"/>
    <property type="project" value="TreeGrafter"/>
</dbReference>
<dbReference type="GO" id="GO:0055075">
    <property type="term" value="P:potassium ion homeostasis"/>
    <property type="evidence" value="ECO:0007669"/>
    <property type="project" value="TreeGrafter"/>
</dbReference>
<feature type="region of interest" description="Disordered" evidence="5">
    <location>
        <begin position="126"/>
        <end position="153"/>
    </location>
</feature>
<feature type="compositionally biased region" description="Basic and acidic residues" evidence="5">
    <location>
        <begin position="127"/>
        <end position="139"/>
    </location>
</feature>
<dbReference type="GO" id="GO:0055064">
    <property type="term" value="P:chloride ion homeostasis"/>
    <property type="evidence" value="ECO:0007669"/>
    <property type="project" value="TreeGrafter"/>
</dbReference>
<keyword evidence="4 6" id="KW-0472">Membrane</keyword>
<dbReference type="FunFam" id="1.20.1740.10:FF:000049">
    <property type="entry name" value="Solute carrier family 12 (potassium/chloride transporter), member 4"/>
    <property type="match status" value="1"/>
</dbReference>
<dbReference type="Pfam" id="PF00324">
    <property type="entry name" value="AA_permease"/>
    <property type="match status" value="1"/>
</dbReference>
<feature type="compositionally biased region" description="Basic and acidic residues" evidence="5">
    <location>
        <begin position="35"/>
        <end position="47"/>
    </location>
</feature>
<dbReference type="Gene3D" id="1.20.1740.10">
    <property type="entry name" value="Amino acid/polyamine transporter I"/>
    <property type="match status" value="1"/>
</dbReference>
<dbReference type="PANTHER" id="PTHR11827:SF66">
    <property type="entry name" value="SOLUTE CARRIER FAMILY 12 MEMBER 6"/>
    <property type="match status" value="1"/>
</dbReference>
<feature type="region of interest" description="Disordered" evidence="5">
    <location>
        <begin position="1"/>
        <end position="71"/>
    </location>
</feature>
<evidence type="ECO:0000256" key="1">
    <source>
        <dbReference type="ARBA" id="ARBA00004141"/>
    </source>
</evidence>
<proteinExistence type="predicted"/>
<evidence type="ECO:0000256" key="2">
    <source>
        <dbReference type="ARBA" id="ARBA00022692"/>
    </source>
</evidence>
<feature type="compositionally biased region" description="Basic and acidic residues" evidence="5">
    <location>
        <begin position="61"/>
        <end position="71"/>
    </location>
</feature>
<comment type="subcellular location">
    <subcellularLocation>
        <location evidence="1">Membrane</location>
        <topology evidence="1">Multi-pass membrane protein</topology>
    </subcellularLocation>
</comment>
<feature type="transmembrane region" description="Helical" evidence="6">
    <location>
        <begin position="267"/>
        <end position="288"/>
    </location>
</feature>
<organism evidence="8 9">
    <name type="scientific">Labeo rohita</name>
    <name type="common">Indian major carp</name>
    <name type="synonym">Cyprinus rohita</name>
    <dbReference type="NCBI Taxonomy" id="84645"/>
    <lineage>
        <taxon>Eukaryota</taxon>
        <taxon>Metazoa</taxon>
        <taxon>Chordata</taxon>
        <taxon>Craniata</taxon>
        <taxon>Vertebrata</taxon>
        <taxon>Euteleostomi</taxon>
        <taxon>Actinopterygii</taxon>
        <taxon>Neopterygii</taxon>
        <taxon>Teleostei</taxon>
        <taxon>Ostariophysi</taxon>
        <taxon>Cypriniformes</taxon>
        <taxon>Cyprinidae</taxon>
        <taxon>Labeoninae</taxon>
        <taxon>Labeonini</taxon>
        <taxon>Labeo</taxon>
    </lineage>
</organism>
<keyword evidence="2 6" id="KW-0812">Transmembrane</keyword>
<feature type="transmembrane region" description="Helical" evidence="6">
    <location>
        <begin position="238"/>
        <end position="260"/>
    </location>
</feature>
<feature type="transmembrane region" description="Helical" evidence="6">
    <location>
        <begin position="170"/>
        <end position="191"/>
    </location>
</feature>
<dbReference type="GO" id="GO:1990573">
    <property type="term" value="P:potassium ion import across plasma membrane"/>
    <property type="evidence" value="ECO:0007669"/>
    <property type="project" value="TreeGrafter"/>
</dbReference>
<evidence type="ECO:0000256" key="6">
    <source>
        <dbReference type="SAM" id="Phobius"/>
    </source>
</evidence>
<dbReference type="GO" id="GO:0006884">
    <property type="term" value="P:cell volume homeostasis"/>
    <property type="evidence" value="ECO:0007669"/>
    <property type="project" value="TreeGrafter"/>
</dbReference>
<evidence type="ECO:0000256" key="3">
    <source>
        <dbReference type="ARBA" id="ARBA00022989"/>
    </source>
</evidence>
<dbReference type="GO" id="GO:0045202">
    <property type="term" value="C:synapse"/>
    <property type="evidence" value="ECO:0007669"/>
    <property type="project" value="GOC"/>
</dbReference>
<gene>
    <name evidence="8" type="ORF">ROHU_036567</name>
</gene>
<feature type="transmembrane region" description="Helical" evidence="6">
    <location>
        <begin position="329"/>
        <end position="352"/>
    </location>
</feature>
<name>A0A498MYR9_LABRO</name>
<evidence type="ECO:0000256" key="5">
    <source>
        <dbReference type="SAM" id="MobiDB-lite"/>
    </source>
</evidence>
<dbReference type="InterPro" id="IPR004842">
    <property type="entry name" value="SLC12A_fam"/>
</dbReference>
<protein>
    <submittedName>
        <fullName evidence="8">Solute carrier family 12 member 6 isoform X1</fullName>
    </submittedName>
</protein>
<dbReference type="GO" id="GO:0005886">
    <property type="term" value="C:plasma membrane"/>
    <property type="evidence" value="ECO:0007669"/>
    <property type="project" value="TreeGrafter"/>
</dbReference>
<dbReference type="EMBL" id="QBIY01012468">
    <property type="protein sequence ID" value="RXN25023.1"/>
    <property type="molecule type" value="Genomic_DNA"/>
</dbReference>
<feature type="transmembrane region" description="Helical" evidence="6">
    <location>
        <begin position="203"/>
        <end position="226"/>
    </location>
</feature>
<dbReference type="GO" id="GO:0007268">
    <property type="term" value="P:chemical synaptic transmission"/>
    <property type="evidence" value="ECO:0007669"/>
    <property type="project" value="TreeGrafter"/>
</dbReference>
<feature type="transmembrane region" description="Helical" evidence="6">
    <location>
        <begin position="303"/>
        <end position="322"/>
    </location>
</feature>
<evidence type="ECO:0000256" key="4">
    <source>
        <dbReference type="ARBA" id="ARBA00023136"/>
    </source>
</evidence>
<comment type="caution">
    <text evidence="8">The sequence shown here is derived from an EMBL/GenBank/DDBJ whole genome shotgun (WGS) entry which is preliminary data.</text>
</comment>
<sequence length="358" mass="38469">MASSVRFTVTPTKAEDLPDTSPDVSSRSSGRVRFGSRESVNRSELHSEASGGVTTSAGADTPDRSHLEHGDGGVKLSSVYINNSHAIDDDDFYDRNLALFEEEMDTRPKVSSLLNRLANYTNLTQGAKEHEEAESIGEKRKSRKVKHTHAHTQNYKQAPDAVKHCFSPQMGTFMGVYLPCLQNIFGVILFLRLTWVVGTAGVLQALCIVFICCCCTLLTAISMSAIATNGVVPAGGSYFMISRSLGPEFGGAVGSCFYLGTTFAGSMYILGAIEILLMYIAPSAAIFVSDSPDGESAAMLNNMRIYGSIFLVLMSLLVFVGVKYVNKLASVFLACVIVSILSIYTGALVSAFSPPSFP</sequence>
<accession>A0A498MYR9</accession>
<dbReference type="PANTHER" id="PTHR11827">
    <property type="entry name" value="SOLUTE CARRIER FAMILY 12, CATION COTRANSPORTERS"/>
    <property type="match status" value="1"/>
</dbReference>
<feature type="domain" description="Amino acid permease/ SLC12A" evidence="7">
    <location>
        <begin position="176"/>
        <end position="350"/>
    </location>
</feature>
<evidence type="ECO:0000313" key="8">
    <source>
        <dbReference type="EMBL" id="RXN25023.1"/>
    </source>
</evidence>